<organism evidence="1 2">
    <name type="scientific">Rhizoclosmatium globosum</name>
    <dbReference type="NCBI Taxonomy" id="329046"/>
    <lineage>
        <taxon>Eukaryota</taxon>
        <taxon>Fungi</taxon>
        <taxon>Fungi incertae sedis</taxon>
        <taxon>Chytridiomycota</taxon>
        <taxon>Chytridiomycota incertae sedis</taxon>
        <taxon>Chytridiomycetes</taxon>
        <taxon>Chytridiales</taxon>
        <taxon>Chytriomycetaceae</taxon>
        <taxon>Rhizoclosmatium</taxon>
    </lineage>
</organism>
<dbReference type="AlphaFoldDB" id="A0A1Y2BV51"/>
<evidence type="ECO:0000313" key="1">
    <source>
        <dbReference type="EMBL" id="ORY38626.1"/>
    </source>
</evidence>
<dbReference type="EMBL" id="MCGO01000043">
    <property type="protein sequence ID" value="ORY38626.1"/>
    <property type="molecule type" value="Genomic_DNA"/>
</dbReference>
<evidence type="ECO:0000313" key="2">
    <source>
        <dbReference type="Proteomes" id="UP000193642"/>
    </source>
</evidence>
<reference evidence="1 2" key="1">
    <citation type="submission" date="2016-07" db="EMBL/GenBank/DDBJ databases">
        <title>Pervasive Adenine N6-methylation of Active Genes in Fungi.</title>
        <authorList>
            <consortium name="DOE Joint Genome Institute"/>
            <person name="Mondo S.J."/>
            <person name="Dannebaum R.O."/>
            <person name="Kuo R.C."/>
            <person name="Labutti K."/>
            <person name="Haridas S."/>
            <person name="Kuo A."/>
            <person name="Salamov A."/>
            <person name="Ahrendt S.R."/>
            <person name="Lipzen A."/>
            <person name="Sullivan W."/>
            <person name="Andreopoulos W.B."/>
            <person name="Clum A."/>
            <person name="Lindquist E."/>
            <person name="Daum C."/>
            <person name="Ramamoorthy G.K."/>
            <person name="Gryganskyi A."/>
            <person name="Culley D."/>
            <person name="Magnuson J.K."/>
            <person name="James T.Y."/>
            <person name="O'Malley M.A."/>
            <person name="Stajich J.E."/>
            <person name="Spatafora J.W."/>
            <person name="Visel A."/>
            <person name="Grigoriev I.V."/>
        </authorList>
    </citation>
    <scope>NUCLEOTIDE SEQUENCE [LARGE SCALE GENOMIC DNA]</scope>
    <source>
        <strain evidence="1 2">JEL800</strain>
    </source>
</reference>
<keyword evidence="2" id="KW-1185">Reference proteome</keyword>
<proteinExistence type="predicted"/>
<dbReference type="Proteomes" id="UP000193642">
    <property type="component" value="Unassembled WGS sequence"/>
</dbReference>
<sequence>MHSADTLNERKVAPANKRDDYTYRTQRCGLDWYDANSQCGAFCTDNSYCRDGKACYAGLDASPCATWESDPNNGYHDHTGNRGGQGHGNDGSKRCGVDWPDASRRCGYCRDNNDCLGSQTCFGGLDARQCRYDGDQQNGVKFYNQCHNNKSIATLLTVAAIGVLGAPVTTNIHLGHAAQSRVIGSISSTDIENATASRCGKKGKKGHHHARTHCNAKTCTTRADCEPGHKCYKNLPICPAASL</sequence>
<protein>
    <submittedName>
        <fullName evidence="1">Uncharacterized protein</fullName>
    </submittedName>
</protein>
<dbReference type="OrthoDB" id="6423516at2759"/>
<name>A0A1Y2BV51_9FUNG</name>
<dbReference type="STRING" id="329046.A0A1Y2BV51"/>
<comment type="caution">
    <text evidence="1">The sequence shown here is derived from an EMBL/GenBank/DDBJ whole genome shotgun (WGS) entry which is preliminary data.</text>
</comment>
<accession>A0A1Y2BV51</accession>
<gene>
    <name evidence="1" type="ORF">BCR33DRAFT_426824</name>
</gene>